<dbReference type="PANTHER" id="PTHR43353:SF5">
    <property type="entry name" value="SUCCINATE-SEMIALDEHYDE DEHYDROGENASE, MITOCHONDRIAL"/>
    <property type="match status" value="1"/>
</dbReference>
<dbReference type="EMBL" id="LXQD01000058">
    <property type="protein sequence ID" value="RCJ40109.1"/>
    <property type="molecule type" value="Genomic_DNA"/>
</dbReference>
<dbReference type="InterPro" id="IPR016162">
    <property type="entry name" value="Ald_DH_N"/>
</dbReference>
<organism evidence="4 5">
    <name type="scientific">Nostoc minutum NIES-26</name>
    <dbReference type="NCBI Taxonomy" id="1844469"/>
    <lineage>
        <taxon>Bacteria</taxon>
        <taxon>Bacillati</taxon>
        <taxon>Cyanobacteriota</taxon>
        <taxon>Cyanophyceae</taxon>
        <taxon>Nostocales</taxon>
        <taxon>Nostocaceae</taxon>
        <taxon>Nostoc</taxon>
    </lineage>
</organism>
<reference evidence="4" key="1">
    <citation type="submission" date="2016-04" db="EMBL/GenBank/DDBJ databases">
        <authorList>
            <person name="Tabuchi Yagui T.R."/>
        </authorList>
    </citation>
    <scope>NUCLEOTIDE SEQUENCE [LARGE SCALE GENOMIC DNA]</scope>
    <source>
        <strain evidence="4">NIES-26</strain>
    </source>
</reference>
<dbReference type="InterPro" id="IPR016163">
    <property type="entry name" value="Ald_DH_C"/>
</dbReference>
<proteinExistence type="inferred from homology"/>
<dbReference type="PANTHER" id="PTHR43353">
    <property type="entry name" value="SUCCINATE-SEMIALDEHYDE DEHYDROGENASE, MITOCHONDRIAL"/>
    <property type="match status" value="1"/>
</dbReference>
<comment type="caution">
    <text evidence="4">The sequence shown here is derived from an EMBL/GenBank/DDBJ whole genome shotgun (WGS) entry which is preliminary data.</text>
</comment>
<evidence type="ECO:0000256" key="1">
    <source>
        <dbReference type="ARBA" id="ARBA00009986"/>
    </source>
</evidence>
<keyword evidence="2" id="KW-0560">Oxidoreductase</keyword>
<dbReference type="InterPro" id="IPR016161">
    <property type="entry name" value="Ald_DH/histidinol_DH"/>
</dbReference>
<evidence type="ECO:0000313" key="4">
    <source>
        <dbReference type="EMBL" id="RCJ40109.1"/>
    </source>
</evidence>
<dbReference type="Proteomes" id="UP000252107">
    <property type="component" value="Unassembled WGS sequence"/>
</dbReference>
<feature type="domain" description="Aldehyde dehydrogenase" evidence="3">
    <location>
        <begin position="13"/>
        <end position="405"/>
    </location>
</feature>
<accession>A0A367RVW9</accession>
<protein>
    <recommendedName>
        <fullName evidence="3">Aldehyde dehydrogenase domain-containing protein</fullName>
    </recommendedName>
</protein>
<comment type="similarity">
    <text evidence="1">Belongs to the aldehyde dehydrogenase family.</text>
</comment>
<sequence length="406" mass="43978">MNQEFGLLIDGNWCNGSDNRFGELIDPANEQVIGRVAYASQTDLDLALAAAKKSFLNWRNTPVSTRVQILDRAATLLYERVDTAALLLTCEQGKPLRESRQELIRAAESIAWNAKEAERILESRSIPENDYRRFIVPEPIGVVAAFTPWNYPAVVSARKIAPALAAGCTIILKAAEETPSSAVAIAMALIDAGLPPGVINLVFGDPPAISQYLLTSPIIRKLSFTGSTAVGKQLAKLATDNLIRCTLELGGHAPAIVFADADVDATAEAIATYKFKGSGQSCNAPSRIYVHETLYEPFLKRFAELVQNIRVGDGMDENTDMGPMANPRRIAAMERLVADAVAKGGRVVTGGKRLPRPGYFFLPTVLTEVPDDAAIMNEEPFGPIIPIAPFAEFDEAIHQANSNPYQ</sequence>
<dbReference type="InterPro" id="IPR050740">
    <property type="entry name" value="Aldehyde_DH_Superfamily"/>
</dbReference>
<evidence type="ECO:0000259" key="3">
    <source>
        <dbReference type="Pfam" id="PF00171"/>
    </source>
</evidence>
<dbReference type="Gene3D" id="3.40.605.10">
    <property type="entry name" value="Aldehyde Dehydrogenase, Chain A, domain 1"/>
    <property type="match status" value="1"/>
</dbReference>
<dbReference type="FunFam" id="3.40.605.10:FF:000007">
    <property type="entry name" value="NAD/NADP-dependent betaine aldehyde dehydrogenase"/>
    <property type="match status" value="1"/>
</dbReference>
<dbReference type="SUPFAM" id="SSF53720">
    <property type="entry name" value="ALDH-like"/>
    <property type="match status" value="1"/>
</dbReference>
<dbReference type="GO" id="GO:0016620">
    <property type="term" value="F:oxidoreductase activity, acting on the aldehyde or oxo group of donors, NAD or NADP as acceptor"/>
    <property type="evidence" value="ECO:0007669"/>
    <property type="project" value="InterPro"/>
</dbReference>
<dbReference type="Pfam" id="PF00171">
    <property type="entry name" value="Aldedh"/>
    <property type="match status" value="1"/>
</dbReference>
<dbReference type="CDD" id="cd07103">
    <property type="entry name" value="ALDH_F5_SSADH_GabD"/>
    <property type="match status" value="1"/>
</dbReference>
<gene>
    <name evidence="4" type="ORF">A6770_38145</name>
</gene>
<keyword evidence="5" id="KW-1185">Reference proteome</keyword>
<name>A0A367RVW9_9NOSO</name>
<dbReference type="InterPro" id="IPR015590">
    <property type="entry name" value="Aldehyde_DH_dom"/>
</dbReference>
<dbReference type="AlphaFoldDB" id="A0A367RVW9"/>
<dbReference type="Gene3D" id="3.40.309.10">
    <property type="entry name" value="Aldehyde Dehydrogenase, Chain A, domain 2"/>
    <property type="match status" value="1"/>
</dbReference>
<evidence type="ECO:0000313" key="5">
    <source>
        <dbReference type="Proteomes" id="UP000252107"/>
    </source>
</evidence>
<evidence type="ECO:0000256" key="2">
    <source>
        <dbReference type="ARBA" id="ARBA00023002"/>
    </source>
</evidence>